<feature type="domain" description="IclR-ED" evidence="5">
    <location>
        <begin position="73"/>
        <end position="253"/>
    </location>
</feature>
<keyword evidence="1" id="KW-0805">Transcription regulation</keyword>
<keyword evidence="3" id="KW-0804">Transcription</keyword>
<dbReference type="Proteomes" id="UP000009311">
    <property type="component" value="Unassembled WGS sequence"/>
</dbReference>
<proteinExistence type="predicted"/>
<feature type="domain" description="HTH iclR-type" evidence="4">
    <location>
        <begin position="10"/>
        <end position="72"/>
    </location>
</feature>
<comment type="caution">
    <text evidence="6">The sequence shown here is derived from an EMBL/GenBank/DDBJ whole genome shotgun (WGS) entry which is preliminary data.</text>
</comment>
<dbReference type="InterPro" id="IPR014757">
    <property type="entry name" value="Tscrpt_reg_IclR_C"/>
</dbReference>
<dbReference type="PROSITE" id="PS51077">
    <property type="entry name" value="HTH_ICLR"/>
    <property type="match status" value="1"/>
</dbReference>
<dbReference type="InterPro" id="IPR005471">
    <property type="entry name" value="Tscrpt_reg_IclR_N"/>
</dbReference>
<dbReference type="PANTHER" id="PTHR30136:SF24">
    <property type="entry name" value="HTH-TYPE TRANSCRIPTIONAL REPRESSOR ALLR"/>
    <property type="match status" value="1"/>
</dbReference>
<dbReference type="SUPFAM" id="SSF46785">
    <property type="entry name" value="Winged helix' DNA-binding domain"/>
    <property type="match status" value="1"/>
</dbReference>
<evidence type="ECO:0000313" key="7">
    <source>
        <dbReference type="Proteomes" id="UP000009311"/>
    </source>
</evidence>
<dbReference type="AlphaFoldDB" id="I7JXD5"/>
<dbReference type="EMBL" id="CAKD01000005">
    <property type="protein sequence ID" value="CCI84520.1"/>
    <property type="molecule type" value="Genomic_DNA"/>
</dbReference>
<sequence>MDSTKVKPYGTVLIKQKEILDFLLSYEGAPTLADISKGLGRPKPTLLKILNTMELIGFVRKNGDTKQYSLGISLIPYAQKAISSFDIVEAASPYLRKLRDLTQETVNLGVIRDNKIVLIQKLESPQSIKMQSQIGGTMRLYSSAMGKASLATYSQSKLIHYFNNESFDAITTQTITNPQILTDELRIVQRDGYAVDDEENERDVFCIGAALYKNGHLYGAFSISTPKYRLSDERKREFIDLLKKTQLSILETI</sequence>
<dbReference type="STRING" id="1423790.BN53_00085"/>
<dbReference type="GO" id="GO:0003677">
    <property type="term" value="F:DNA binding"/>
    <property type="evidence" value="ECO:0007669"/>
    <property type="project" value="UniProtKB-KW"/>
</dbReference>
<organism evidence="6 7">
    <name type="scientific">Lactobacillus pasteurii DSM 23907 = CRBIP 24.76</name>
    <dbReference type="NCBI Taxonomy" id="1423790"/>
    <lineage>
        <taxon>Bacteria</taxon>
        <taxon>Bacillati</taxon>
        <taxon>Bacillota</taxon>
        <taxon>Bacilli</taxon>
        <taxon>Lactobacillales</taxon>
        <taxon>Lactobacillaceae</taxon>
        <taxon>Lactobacillus</taxon>
    </lineage>
</organism>
<evidence type="ECO:0000256" key="1">
    <source>
        <dbReference type="ARBA" id="ARBA00023015"/>
    </source>
</evidence>
<dbReference type="eggNOG" id="COG1414">
    <property type="taxonomic scope" value="Bacteria"/>
</dbReference>
<protein>
    <submittedName>
        <fullName evidence="6">Transcriptional regulator, IclR family</fullName>
    </submittedName>
</protein>
<dbReference type="SUPFAM" id="SSF55781">
    <property type="entry name" value="GAF domain-like"/>
    <property type="match status" value="1"/>
</dbReference>
<keyword evidence="2" id="KW-0238">DNA-binding</keyword>
<dbReference type="SMART" id="SM00346">
    <property type="entry name" value="HTH_ICLR"/>
    <property type="match status" value="1"/>
</dbReference>
<dbReference type="Pfam" id="PF09339">
    <property type="entry name" value="HTH_IclR"/>
    <property type="match status" value="1"/>
</dbReference>
<evidence type="ECO:0000256" key="3">
    <source>
        <dbReference type="ARBA" id="ARBA00023163"/>
    </source>
</evidence>
<dbReference type="PANTHER" id="PTHR30136">
    <property type="entry name" value="HELIX-TURN-HELIX TRANSCRIPTIONAL REGULATOR, ICLR FAMILY"/>
    <property type="match status" value="1"/>
</dbReference>
<keyword evidence="7" id="KW-1185">Reference proteome</keyword>
<dbReference type="Pfam" id="PF01614">
    <property type="entry name" value="IclR_C"/>
    <property type="match status" value="1"/>
</dbReference>
<dbReference type="GO" id="GO:0045892">
    <property type="term" value="P:negative regulation of DNA-templated transcription"/>
    <property type="evidence" value="ECO:0007669"/>
    <property type="project" value="TreeGrafter"/>
</dbReference>
<dbReference type="OrthoDB" id="9791752at2"/>
<name>I7JXD5_9LACO</name>
<dbReference type="InterPro" id="IPR029016">
    <property type="entry name" value="GAF-like_dom_sf"/>
</dbReference>
<dbReference type="InterPro" id="IPR050707">
    <property type="entry name" value="HTH_MetabolicPath_Reg"/>
</dbReference>
<dbReference type="InterPro" id="IPR036388">
    <property type="entry name" value="WH-like_DNA-bd_sf"/>
</dbReference>
<dbReference type="Gene3D" id="1.10.10.10">
    <property type="entry name" value="Winged helix-like DNA-binding domain superfamily/Winged helix DNA-binding domain"/>
    <property type="match status" value="1"/>
</dbReference>
<dbReference type="InterPro" id="IPR036390">
    <property type="entry name" value="WH_DNA-bd_sf"/>
</dbReference>
<evidence type="ECO:0000256" key="2">
    <source>
        <dbReference type="ARBA" id="ARBA00023125"/>
    </source>
</evidence>
<reference evidence="6 7" key="1">
    <citation type="submission" date="2012-06" db="EMBL/GenBank/DDBJ databases">
        <title>Draft Genome Sequence of Lactobacillus pasteurii CRBIP 24.76T.</title>
        <authorList>
            <person name="Cousin S."/>
            <person name="Bouchier C."/>
            <person name="Loux V."/>
            <person name="Ma L."/>
            <person name="Creno S."/>
            <person name="Bizet C."/>
            <person name="Clermont D."/>
        </authorList>
    </citation>
    <scope>NUCLEOTIDE SEQUENCE [LARGE SCALE GENOMIC DNA]</scope>
    <source>
        <strain evidence="7">CRBIP 24.76T</strain>
    </source>
</reference>
<gene>
    <name evidence="6" type="ORF">BN53_00085</name>
</gene>
<dbReference type="GO" id="GO:0003700">
    <property type="term" value="F:DNA-binding transcription factor activity"/>
    <property type="evidence" value="ECO:0007669"/>
    <property type="project" value="TreeGrafter"/>
</dbReference>
<dbReference type="RefSeq" id="WP_009559071.1">
    <property type="nucleotide sequence ID" value="NZ_AYZN01000005.1"/>
</dbReference>
<evidence type="ECO:0000313" key="6">
    <source>
        <dbReference type="EMBL" id="CCI84520.1"/>
    </source>
</evidence>
<evidence type="ECO:0000259" key="5">
    <source>
        <dbReference type="PROSITE" id="PS51078"/>
    </source>
</evidence>
<dbReference type="Gene3D" id="3.30.450.40">
    <property type="match status" value="1"/>
</dbReference>
<evidence type="ECO:0000259" key="4">
    <source>
        <dbReference type="PROSITE" id="PS51077"/>
    </source>
</evidence>
<accession>I7JXD5</accession>
<dbReference type="PROSITE" id="PS51078">
    <property type="entry name" value="ICLR_ED"/>
    <property type="match status" value="1"/>
</dbReference>